<proteinExistence type="predicted"/>
<feature type="region of interest" description="Disordered" evidence="1">
    <location>
        <begin position="221"/>
        <end position="271"/>
    </location>
</feature>
<evidence type="ECO:0000313" key="3">
    <source>
        <dbReference type="Proteomes" id="UP001408789"/>
    </source>
</evidence>
<dbReference type="PANTHER" id="PTHR47481:SF3">
    <property type="entry name" value="GAG-POLYPEPTIDE OF LTR COPIA-TYPE-RELATED"/>
    <property type="match status" value="1"/>
</dbReference>
<dbReference type="EMBL" id="JBCNJP010000018">
    <property type="protein sequence ID" value="KAK9063189.1"/>
    <property type="molecule type" value="Genomic_DNA"/>
</dbReference>
<dbReference type="PANTHER" id="PTHR47481">
    <property type="match status" value="1"/>
</dbReference>
<sequence length="271" mass="30144">MSTTSSSSDNNSHLNTALHMLSKLTSTNYLLWRNHMSNLLTFQGLISHVDGSADCPPETTIIDNKSAPNPARDVWISADQKTVLILLTSLSDEAAAEVLNLTSARQIWVALEAAYSNSSVERIQNLKDQLRNLTRGTQTVTEFGRRFKEICDRLAAVGQSVDESDKSRWFLQGLGPDFGMFSIAQRAIQPLPPFRDLLTRAESHEIYSQSLQPVVPPVAFTVQRGKGNNGNRGRGFTSNRGSRNSNNNRRFFNRNNNRNRNSFGGNTNTSN</sequence>
<name>A0AAP0D1M8_9ASTR</name>
<organism evidence="2 3">
    <name type="scientific">Deinandra increscens subsp. villosa</name>
    <dbReference type="NCBI Taxonomy" id="3103831"/>
    <lineage>
        <taxon>Eukaryota</taxon>
        <taxon>Viridiplantae</taxon>
        <taxon>Streptophyta</taxon>
        <taxon>Embryophyta</taxon>
        <taxon>Tracheophyta</taxon>
        <taxon>Spermatophyta</taxon>
        <taxon>Magnoliopsida</taxon>
        <taxon>eudicotyledons</taxon>
        <taxon>Gunneridae</taxon>
        <taxon>Pentapetalae</taxon>
        <taxon>asterids</taxon>
        <taxon>campanulids</taxon>
        <taxon>Asterales</taxon>
        <taxon>Asteraceae</taxon>
        <taxon>Asteroideae</taxon>
        <taxon>Heliantheae alliance</taxon>
        <taxon>Madieae</taxon>
        <taxon>Madiinae</taxon>
        <taxon>Deinandra</taxon>
    </lineage>
</organism>
<dbReference type="AlphaFoldDB" id="A0AAP0D1M8"/>
<accession>A0AAP0D1M8</accession>
<dbReference type="Proteomes" id="UP001408789">
    <property type="component" value="Unassembled WGS sequence"/>
</dbReference>
<protein>
    <recommendedName>
        <fullName evidence="4">Gag protein</fullName>
    </recommendedName>
</protein>
<gene>
    <name evidence="2" type="ORF">SSX86_017059</name>
</gene>
<evidence type="ECO:0000313" key="2">
    <source>
        <dbReference type="EMBL" id="KAK9063189.1"/>
    </source>
</evidence>
<keyword evidence="3" id="KW-1185">Reference proteome</keyword>
<evidence type="ECO:0000256" key="1">
    <source>
        <dbReference type="SAM" id="MobiDB-lite"/>
    </source>
</evidence>
<reference evidence="2 3" key="1">
    <citation type="submission" date="2024-04" db="EMBL/GenBank/DDBJ databases">
        <title>The reference genome of an endangered Asteraceae, Deinandra increscens subsp. villosa, native to the Central Coast of California.</title>
        <authorList>
            <person name="Guilliams M."/>
            <person name="Hasenstab-Lehman K."/>
            <person name="Meyer R."/>
            <person name="Mcevoy S."/>
        </authorList>
    </citation>
    <scope>NUCLEOTIDE SEQUENCE [LARGE SCALE GENOMIC DNA]</scope>
    <source>
        <tissue evidence="2">Leaf</tissue>
    </source>
</reference>
<comment type="caution">
    <text evidence="2">The sequence shown here is derived from an EMBL/GenBank/DDBJ whole genome shotgun (WGS) entry which is preliminary data.</text>
</comment>
<feature type="compositionally biased region" description="Low complexity" evidence="1">
    <location>
        <begin position="234"/>
        <end position="271"/>
    </location>
</feature>
<dbReference type="Pfam" id="PF14223">
    <property type="entry name" value="Retrotran_gag_2"/>
    <property type="match status" value="1"/>
</dbReference>
<evidence type="ECO:0008006" key="4">
    <source>
        <dbReference type="Google" id="ProtNLM"/>
    </source>
</evidence>